<accession>A0A1N6VT52</accession>
<sequence length="50" mass="5521">MIRSHMSSFADLPVPRRTPRFALPDGTVLRVADLAADRDAGQYDYSVVGE</sequence>
<reference evidence="1 2" key="1">
    <citation type="submission" date="2017-01" db="EMBL/GenBank/DDBJ databases">
        <authorList>
            <person name="Mah S.A."/>
            <person name="Swanson W.J."/>
            <person name="Moy G.W."/>
            <person name="Vacquier V.D."/>
        </authorList>
    </citation>
    <scope>NUCLEOTIDE SEQUENCE [LARGE SCALE GENOMIC DNA]</scope>
    <source>
        <strain evidence="1 2">DSM 45758</strain>
    </source>
</reference>
<name>A0A1N6VT52_9ACTN</name>
<dbReference type="AlphaFoldDB" id="A0A1N6VT52"/>
<protein>
    <submittedName>
        <fullName evidence="1">Uncharacterized protein</fullName>
    </submittedName>
</protein>
<dbReference type="EMBL" id="FTNF01000004">
    <property type="protein sequence ID" value="SIQ80955.1"/>
    <property type="molecule type" value="Genomic_DNA"/>
</dbReference>
<keyword evidence="2" id="KW-1185">Reference proteome</keyword>
<organism evidence="1 2">
    <name type="scientific">Micromonospora avicenniae</name>
    <dbReference type="NCBI Taxonomy" id="1198245"/>
    <lineage>
        <taxon>Bacteria</taxon>
        <taxon>Bacillati</taxon>
        <taxon>Actinomycetota</taxon>
        <taxon>Actinomycetes</taxon>
        <taxon>Micromonosporales</taxon>
        <taxon>Micromonosporaceae</taxon>
        <taxon>Micromonospora</taxon>
    </lineage>
</organism>
<proteinExistence type="predicted"/>
<evidence type="ECO:0000313" key="1">
    <source>
        <dbReference type="EMBL" id="SIQ80955.1"/>
    </source>
</evidence>
<gene>
    <name evidence="1" type="ORF">SAMN05444858_104236</name>
</gene>
<evidence type="ECO:0000313" key="2">
    <source>
        <dbReference type="Proteomes" id="UP000186004"/>
    </source>
</evidence>
<dbReference type="Proteomes" id="UP000186004">
    <property type="component" value="Unassembled WGS sequence"/>
</dbReference>
<dbReference type="STRING" id="1198245.SAMN05444858_104236"/>